<feature type="coiled-coil region" evidence="1">
    <location>
        <begin position="38"/>
        <end position="102"/>
    </location>
</feature>
<keyword evidence="4" id="KW-1185">Reference proteome</keyword>
<sequence>MAEVVGLVASVVTLGEVAAKLSKLKTFWKSIQNVPQSIQNQLEELEALNATITELEAEQDVVQNTPSGALSLRYCKNAAKELEDLMQKLERNVKSNRRLRRSVTKVKFVLDQDSVSNAQKQLYHAFQLLQFALTLHTRTMTARITERTASIFFDRWNETTRNTASNTKASPLRARETVEQDSSSSLLERQTLQWVPSSLFGGVRTSRSCHSIQNQDGLGEKVQITKVRFRFPWWLSQTVWDMLACRSTHGMTWKISSWNIRPRDSPIFEAALYGDFEKIVKLISDGEASLYDRDEEERTLLHYAVEASNFELGVKLLLWNRSILTRASNDGWPTPCLSLDSEFPVEALSLEYFKTILGWEDFSDYCTQLNTTEESFELGYWIWIVPGFLALIENETPQSFIDLPLDIQFYSFGWMYINTDVLNYVVSKNRTTIQRLKATLDNPMLQCLCDFISAFICRQIEWSGTFPGLKKSSTWQELAKDMLSDTSINSLTKLCEELIMPGVPPYSDVMTWCVMTPLTNSARSVMARLIGSHWGAQGPRCAKQYEKILTRVVRLFLESASEAGIDLEEYGRRESELLVPYVSYYRGWKDFTTTPTNPNPYLVSIKYGPRPEDWDFTWDLLVEEFAGEFWEMLENQPLHIPGAWVDDG</sequence>
<feature type="domain" description="Azaphilone pigments biosynthesis cluster protein L N-terminal" evidence="2">
    <location>
        <begin position="2"/>
        <end position="123"/>
    </location>
</feature>
<evidence type="ECO:0000313" key="4">
    <source>
        <dbReference type="Proteomes" id="UP000054544"/>
    </source>
</evidence>
<dbReference type="Pfam" id="PF17111">
    <property type="entry name" value="PigL_N"/>
    <property type="match status" value="1"/>
</dbReference>
<dbReference type="InterPro" id="IPR036770">
    <property type="entry name" value="Ankyrin_rpt-contain_sf"/>
</dbReference>
<organism evidence="3 4">
    <name type="scientific">Metarhizium anisopliae BRIP 53293</name>
    <dbReference type="NCBI Taxonomy" id="1291518"/>
    <lineage>
        <taxon>Eukaryota</taxon>
        <taxon>Fungi</taxon>
        <taxon>Dikarya</taxon>
        <taxon>Ascomycota</taxon>
        <taxon>Pezizomycotina</taxon>
        <taxon>Sordariomycetes</taxon>
        <taxon>Hypocreomycetidae</taxon>
        <taxon>Hypocreales</taxon>
        <taxon>Clavicipitaceae</taxon>
        <taxon>Metarhizium</taxon>
    </lineage>
</organism>
<dbReference type="OrthoDB" id="3200163at2759"/>
<dbReference type="AlphaFoldDB" id="A0A0D9PGL1"/>
<dbReference type="EMBL" id="KE384719">
    <property type="protein sequence ID" value="KJK83965.1"/>
    <property type="molecule type" value="Genomic_DNA"/>
</dbReference>
<name>A0A0D9PGL1_METAN</name>
<reference evidence="4" key="1">
    <citation type="journal article" date="2014" name="BMC Genomics">
        <title>The genome sequence of the biocontrol fungus Metarhizium anisopliae and comparative genomics of Metarhizium species.</title>
        <authorList>
            <person name="Pattemore J.A."/>
            <person name="Hane J.K."/>
            <person name="Williams A.H."/>
            <person name="Wilson B.A."/>
            <person name="Stodart B.J."/>
            <person name="Ash G.J."/>
        </authorList>
    </citation>
    <scope>NUCLEOTIDE SEQUENCE [LARGE SCALE GENOMIC DNA]</scope>
    <source>
        <strain evidence="4">BRIP 53293</strain>
    </source>
</reference>
<dbReference type="InterPro" id="IPR031348">
    <property type="entry name" value="PigL_N"/>
</dbReference>
<proteinExistence type="predicted"/>
<accession>A0A0D9PGL1</accession>
<keyword evidence="1" id="KW-0175">Coiled coil</keyword>
<evidence type="ECO:0000259" key="2">
    <source>
        <dbReference type="Pfam" id="PF17111"/>
    </source>
</evidence>
<evidence type="ECO:0000256" key="1">
    <source>
        <dbReference type="SAM" id="Coils"/>
    </source>
</evidence>
<protein>
    <recommendedName>
        <fullName evidence="2">Azaphilone pigments biosynthesis cluster protein L N-terminal domain-containing protein</fullName>
    </recommendedName>
</protein>
<gene>
    <name evidence="3" type="ORF">H634G_00328</name>
</gene>
<dbReference type="STRING" id="1291518.A0A0D9PGL1"/>
<dbReference type="Proteomes" id="UP000054544">
    <property type="component" value="Unassembled WGS sequence"/>
</dbReference>
<dbReference type="SUPFAM" id="SSF48403">
    <property type="entry name" value="Ankyrin repeat"/>
    <property type="match status" value="1"/>
</dbReference>
<dbReference type="Gene3D" id="1.25.40.20">
    <property type="entry name" value="Ankyrin repeat-containing domain"/>
    <property type="match status" value="1"/>
</dbReference>
<evidence type="ECO:0000313" key="3">
    <source>
        <dbReference type="EMBL" id="KJK83965.1"/>
    </source>
</evidence>